<dbReference type="KEGG" id="mtun:MTUNDRAET4_4119"/>
<dbReference type="InterPro" id="IPR012910">
    <property type="entry name" value="Plug_dom"/>
</dbReference>
<dbReference type="PANTHER" id="PTHR32552:SF83">
    <property type="entry name" value="BLR3904 PROTEIN"/>
    <property type="match status" value="1"/>
</dbReference>
<sequence length="336" mass="37739">MITGPVSELSGSQRKPQSSSTSGFILAKARRPIAHAAVSLASVMLADAAFAQDAAAPEGDPIALEQVDVSGQGQGGGSDYNPRTLGLKRIATPILDTPQSITVVPQQLIQDQKDSTVVEALHNVPGVTFFGGEGGTQGDNVSIHGYTARNDFYRDGVRDPGLVHARHIQHPGNRGAKGPGVIPVRPRLNRRRHQHDEQAAGLHEFHDRRNVGLHGSRRPRHRRHQPHIRRYGRAHHSARQRHRCRRSRPYQYEAHRRRAFDHDEHDPGHAGHAQLRLSAGRQYPRLRHSPSAGGLFRHALRQAGAGRRQHLLWPIEQRLFRRRKSQRQHRHRPHRT</sequence>
<dbReference type="Pfam" id="PF07715">
    <property type="entry name" value="Plug"/>
    <property type="match status" value="1"/>
</dbReference>
<dbReference type="AlphaFoldDB" id="A0A4U8Z618"/>
<dbReference type="GO" id="GO:0009279">
    <property type="term" value="C:cell outer membrane"/>
    <property type="evidence" value="ECO:0007669"/>
    <property type="project" value="TreeGrafter"/>
</dbReference>
<feature type="region of interest" description="Disordered" evidence="1">
    <location>
        <begin position="1"/>
        <end position="22"/>
    </location>
</feature>
<dbReference type="InterPro" id="IPR039426">
    <property type="entry name" value="TonB-dep_rcpt-like"/>
</dbReference>
<feature type="region of interest" description="Disordered" evidence="1">
    <location>
        <begin position="231"/>
        <end position="252"/>
    </location>
</feature>
<evidence type="ECO:0000256" key="1">
    <source>
        <dbReference type="SAM" id="MobiDB-lite"/>
    </source>
</evidence>
<dbReference type="SUPFAM" id="SSF56935">
    <property type="entry name" value="Porins"/>
    <property type="match status" value="1"/>
</dbReference>
<dbReference type="PANTHER" id="PTHR32552">
    <property type="entry name" value="FERRICHROME IRON RECEPTOR-RELATED"/>
    <property type="match status" value="1"/>
</dbReference>
<proteinExistence type="predicted"/>
<dbReference type="EMBL" id="LR536450">
    <property type="protein sequence ID" value="VFU11000.1"/>
    <property type="molecule type" value="Genomic_DNA"/>
</dbReference>
<accession>A0A4U8Z618</accession>
<evidence type="ECO:0000313" key="4">
    <source>
        <dbReference type="Proteomes" id="UP000294360"/>
    </source>
</evidence>
<dbReference type="InterPro" id="IPR037066">
    <property type="entry name" value="Plug_dom_sf"/>
</dbReference>
<gene>
    <name evidence="3" type="ORF">MTUNDRAET4_4119</name>
</gene>
<dbReference type="GO" id="GO:0015344">
    <property type="term" value="F:siderophore uptake transmembrane transporter activity"/>
    <property type="evidence" value="ECO:0007669"/>
    <property type="project" value="TreeGrafter"/>
</dbReference>
<feature type="compositionally biased region" description="Polar residues" evidence="1">
    <location>
        <begin position="9"/>
        <end position="22"/>
    </location>
</feature>
<feature type="compositionally biased region" description="Basic residues" evidence="1">
    <location>
        <begin position="231"/>
        <end position="248"/>
    </location>
</feature>
<reference evidence="3 4" key="1">
    <citation type="submission" date="2019-03" db="EMBL/GenBank/DDBJ databases">
        <authorList>
            <person name="Kox A.R. M."/>
        </authorList>
    </citation>
    <scope>NUCLEOTIDE SEQUENCE [LARGE SCALE GENOMIC DNA]</scope>
    <source>
        <strain evidence="3">MTUNDRAET4 annotated genome</strain>
    </source>
</reference>
<organism evidence="3 4">
    <name type="scientific">Methylocella tundrae</name>
    <dbReference type="NCBI Taxonomy" id="227605"/>
    <lineage>
        <taxon>Bacteria</taxon>
        <taxon>Pseudomonadati</taxon>
        <taxon>Pseudomonadota</taxon>
        <taxon>Alphaproteobacteria</taxon>
        <taxon>Hyphomicrobiales</taxon>
        <taxon>Beijerinckiaceae</taxon>
        <taxon>Methylocella</taxon>
    </lineage>
</organism>
<protein>
    <recommendedName>
        <fullName evidence="2">TonB-dependent receptor plug domain-containing protein</fullName>
    </recommendedName>
</protein>
<evidence type="ECO:0000313" key="3">
    <source>
        <dbReference type="EMBL" id="VFU11000.1"/>
    </source>
</evidence>
<evidence type="ECO:0000259" key="2">
    <source>
        <dbReference type="Pfam" id="PF07715"/>
    </source>
</evidence>
<feature type="domain" description="TonB-dependent receptor plug" evidence="2">
    <location>
        <begin position="94"/>
        <end position="160"/>
    </location>
</feature>
<dbReference type="Proteomes" id="UP000294360">
    <property type="component" value="Chromosome"/>
</dbReference>
<name>A0A4U8Z618_METTU</name>
<dbReference type="Gene3D" id="2.170.130.10">
    <property type="entry name" value="TonB-dependent receptor, plug domain"/>
    <property type="match status" value="1"/>
</dbReference>